<comment type="caution">
    <text evidence="2">The sequence shown here is derived from an EMBL/GenBank/DDBJ whole genome shotgun (WGS) entry which is preliminary data.</text>
</comment>
<proteinExistence type="predicted"/>
<protein>
    <submittedName>
        <fullName evidence="2">GPW/gp25 family protein</fullName>
    </submittedName>
</protein>
<accession>A0ABU7I4X7</accession>
<name>A0ABU7I4X7_9SPHI</name>
<evidence type="ECO:0000313" key="3">
    <source>
        <dbReference type="Proteomes" id="UP001336835"/>
    </source>
</evidence>
<dbReference type="SUPFAM" id="SSF160719">
    <property type="entry name" value="gpW/gp25-like"/>
    <property type="match status" value="1"/>
</dbReference>
<dbReference type="Pfam" id="PF04965">
    <property type="entry name" value="GPW_gp25"/>
    <property type="match status" value="1"/>
</dbReference>
<dbReference type="RefSeq" id="WP_330106875.1">
    <property type="nucleotide sequence ID" value="NZ_JAZDQT010000001.1"/>
</dbReference>
<dbReference type="Gene3D" id="3.10.450.40">
    <property type="match status" value="1"/>
</dbReference>
<dbReference type="InterPro" id="IPR007048">
    <property type="entry name" value="IraD/Gp25-like"/>
</dbReference>
<dbReference type="Proteomes" id="UP001336835">
    <property type="component" value="Unassembled WGS sequence"/>
</dbReference>
<keyword evidence="3" id="KW-1185">Reference proteome</keyword>
<sequence length="138" mass="15664">MAANENSFLGSGWSFPVTFSSGNYRVNLSRLEENVNDSIDIILQTKVGERNLNAQFGSGLQEFFFRRMDESLKGEIKDAVSNALLHNEPRITLTDVEVVFADKSNGRVEVLVKYLYNTTNTRHNYVFPFYLNEGTNLS</sequence>
<evidence type="ECO:0000259" key="1">
    <source>
        <dbReference type="Pfam" id="PF04965"/>
    </source>
</evidence>
<evidence type="ECO:0000313" key="2">
    <source>
        <dbReference type="EMBL" id="MEE1944506.1"/>
    </source>
</evidence>
<dbReference type="EMBL" id="JAZDQT010000001">
    <property type="protein sequence ID" value="MEE1944506.1"/>
    <property type="molecule type" value="Genomic_DNA"/>
</dbReference>
<gene>
    <name evidence="2" type="ORF">VRU48_05260</name>
</gene>
<feature type="domain" description="IraD/Gp25-like" evidence="1">
    <location>
        <begin position="30"/>
        <end position="120"/>
    </location>
</feature>
<reference evidence="2 3" key="1">
    <citation type="submission" date="2024-01" db="EMBL/GenBank/DDBJ databases">
        <title>Pedobacter sp. nov., isolated from fresh soil.</title>
        <authorList>
            <person name="Le N.T.T."/>
        </authorList>
    </citation>
    <scope>NUCLEOTIDE SEQUENCE [LARGE SCALE GENOMIC DNA]</scope>
    <source>
        <strain evidence="2 3">KR3-3</strain>
    </source>
</reference>
<organism evidence="2 3">
    <name type="scientific">Pedobacter albus</name>
    <dbReference type="NCBI Taxonomy" id="3113905"/>
    <lineage>
        <taxon>Bacteria</taxon>
        <taxon>Pseudomonadati</taxon>
        <taxon>Bacteroidota</taxon>
        <taxon>Sphingobacteriia</taxon>
        <taxon>Sphingobacteriales</taxon>
        <taxon>Sphingobacteriaceae</taxon>
        <taxon>Pedobacter</taxon>
    </lineage>
</organism>